<evidence type="ECO:0000313" key="2">
    <source>
        <dbReference type="EMBL" id="MFD1364991.1"/>
    </source>
</evidence>
<evidence type="ECO:0008006" key="4">
    <source>
        <dbReference type="Google" id="ProtNLM"/>
    </source>
</evidence>
<gene>
    <name evidence="2" type="ORF">ACFQ5G_06505</name>
</gene>
<dbReference type="EMBL" id="JBHTMK010000007">
    <property type="protein sequence ID" value="MFD1364991.1"/>
    <property type="molecule type" value="Genomic_DNA"/>
</dbReference>
<keyword evidence="3" id="KW-1185">Reference proteome</keyword>
<protein>
    <recommendedName>
        <fullName evidence="4">Peptidase inhibitor family I36</fullName>
    </recommendedName>
</protein>
<organism evidence="2 3">
    <name type="scientific">Actinoplanes sichuanensis</name>
    <dbReference type="NCBI Taxonomy" id="512349"/>
    <lineage>
        <taxon>Bacteria</taxon>
        <taxon>Bacillati</taxon>
        <taxon>Actinomycetota</taxon>
        <taxon>Actinomycetes</taxon>
        <taxon>Micromonosporales</taxon>
        <taxon>Micromonosporaceae</taxon>
        <taxon>Actinoplanes</taxon>
    </lineage>
</organism>
<proteinExistence type="predicted"/>
<evidence type="ECO:0000313" key="3">
    <source>
        <dbReference type="Proteomes" id="UP001597183"/>
    </source>
</evidence>
<sequence length="156" mass="16509">MRFMSVMVLVGAMLAVGSTAQAADRVDPRPAVGGPTPDVTKIPVSGGVGTLSYDANCFGYTGTFKDGSFILVVDWEDADSNADECFGISPGRAIWHAWPGSGSWVQMPNNGRADNMVGAYYSNDGRRGVKVRVAASGNVFCSTRNFGPGWGAWFIC</sequence>
<keyword evidence="1" id="KW-0732">Signal</keyword>
<feature type="chain" id="PRO_5046833309" description="Peptidase inhibitor family I36" evidence="1">
    <location>
        <begin position="23"/>
        <end position="156"/>
    </location>
</feature>
<dbReference type="Proteomes" id="UP001597183">
    <property type="component" value="Unassembled WGS sequence"/>
</dbReference>
<accession>A0ABW4A2X7</accession>
<comment type="caution">
    <text evidence="2">The sequence shown here is derived from an EMBL/GenBank/DDBJ whole genome shotgun (WGS) entry which is preliminary data.</text>
</comment>
<name>A0ABW4A2X7_9ACTN</name>
<reference evidence="3" key="1">
    <citation type="journal article" date="2019" name="Int. J. Syst. Evol. Microbiol.">
        <title>The Global Catalogue of Microorganisms (GCM) 10K type strain sequencing project: providing services to taxonomists for standard genome sequencing and annotation.</title>
        <authorList>
            <consortium name="The Broad Institute Genomics Platform"/>
            <consortium name="The Broad Institute Genome Sequencing Center for Infectious Disease"/>
            <person name="Wu L."/>
            <person name="Ma J."/>
        </authorList>
    </citation>
    <scope>NUCLEOTIDE SEQUENCE [LARGE SCALE GENOMIC DNA]</scope>
    <source>
        <strain evidence="3">CCM 7526</strain>
    </source>
</reference>
<dbReference type="RefSeq" id="WP_317795276.1">
    <property type="nucleotide sequence ID" value="NZ_AP028461.1"/>
</dbReference>
<feature type="signal peptide" evidence="1">
    <location>
        <begin position="1"/>
        <end position="22"/>
    </location>
</feature>
<evidence type="ECO:0000256" key="1">
    <source>
        <dbReference type="SAM" id="SignalP"/>
    </source>
</evidence>